<gene>
    <name evidence="5" type="primary">fadK</name>
    <name evidence="5" type="ORF">GPAL_2153</name>
</gene>
<dbReference type="RefSeq" id="WP_006011516.1">
    <property type="nucleotide sequence ID" value="NZ_BAEQ01000039.1"/>
</dbReference>
<evidence type="ECO:0000256" key="2">
    <source>
        <dbReference type="ARBA" id="ARBA00022598"/>
    </source>
</evidence>
<dbReference type="GO" id="GO:0006631">
    <property type="term" value="P:fatty acid metabolic process"/>
    <property type="evidence" value="ECO:0007669"/>
    <property type="project" value="TreeGrafter"/>
</dbReference>
<name>K6Y8C8_9ALTE</name>
<dbReference type="InterPro" id="IPR045851">
    <property type="entry name" value="AMP-bd_C_sf"/>
</dbReference>
<dbReference type="SUPFAM" id="SSF56801">
    <property type="entry name" value="Acetyl-CoA synthetase-like"/>
    <property type="match status" value="1"/>
</dbReference>
<accession>K6Y8C8</accession>
<evidence type="ECO:0000313" key="5">
    <source>
        <dbReference type="EMBL" id="GAC29014.1"/>
    </source>
</evidence>
<keyword evidence="6" id="KW-1185">Reference proteome</keyword>
<comment type="similarity">
    <text evidence="1">Belongs to the ATP-dependent AMP-binding enzyme family.</text>
</comment>
<dbReference type="InterPro" id="IPR000873">
    <property type="entry name" value="AMP-dep_synth/lig_dom"/>
</dbReference>
<evidence type="ECO:0000256" key="1">
    <source>
        <dbReference type="ARBA" id="ARBA00006432"/>
    </source>
</evidence>
<sequence length="532" mass="59754">MKDCIFEHDLSVPWPFNTIAQAAKLRADKTPFDVAIYTEEHGSLNYRKIWNQSLACADYLHSLGLKQGDVISFQLPNWHEAAIINIGASILGLIVNPIVPIYRGKELICMLKEAKSKCIFIPETFRSYNYEQLIESSREELTDLKDVMIIRPNSHEDIFSKIINRVIDKCDYCYTANINDKKLLLFTSGTTGRPKGVYHSHYSLFWAMQNCVDFWSMNEHDLMFMPSPITHITGYTFGLELPFSHKIPSAMMAIWKADKAVEWINKIGASICVGATPFLQELTEICKADPEQKIALRLFACGGAAVAPNIIYDANLYLGKCKAVRVYGSSETPIVTLGFTEPQDKSLAATTDGNIFRYGVKIVDEDNNQLSFNEEGEILVKGKSMMLGYSSKEDTDASIDNEGYFKTGDLGFVTPDNAIVITGRKKDLIIRGGENISAKEIEDVLIIDPKIKEIAVISIPHQRLVETVCAYIVADEPIDLKYVSTLCTRAELAKQKHPQHIECVSELPKTPSGKVQKHILRDMIKKQNIIIQ</sequence>
<feature type="domain" description="AMP-dependent synthetase/ligase" evidence="3">
    <location>
        <begin position="26"/>
        <end position="389"/>
    </location>
</feature>
<dbReference type="Gene3D" id="3.30.300.30">
    <property type="match status" value="1"/>
</dbReference>
<dbReference type="Proteomes" id="UP000006251">
    <property type="component" value="Unassembled WGS sequence"/>
</dbReference>
<dbReference type="PROSITE" id="PS00455">
    <property type="entry name" value="AMP_BINDING"/>
    <property type="match status" value="1"/>
</dbReference>
<dbReference type="OrthoDB" id="9803968at2"/>
<dbReference type="GO" id="GO:0031956">
    <property type="term" value="F:medium-chain fatty acid-CoA ligase activity"/>
    <property type="evidence" value="ECO:0007669"/>
    <property type="project" value="TreeGrafter"/>
</dbReference>
<feature type="domain" description="AMP-binding enzyme C-terminal" evidence="4">
    <location>
        <begin position="440"/>
        <end position="514"/>
    </location>
</feature>
<evidence type="ECO:0000313" key="6">
    <source>
        <dbReference type="Proteomes" id="UP000006251"/>
    </source>
</evidence>
<evidence type="ECO:0000259" key="4">
    <source>
        <dbReference type="Pfam" id="PF13193"/>
    </source>
</evidence>
<dbReference type="Gene3D" id="3.40.50.12780">
    <property type="entry name" value="N-terminal domain of ligase-like"/>
    <property type="match status" value="1"/>
</dbReference>
<dbReference type="InterPro" id="IPR025110">
    <property type="entry name" value="AMP-bd_C"/>
</dbReference>
<dbReference type="EC" id="6.2.1.-" evidence="5"/>
<dbReference type="InterPro" id="IPR042099">
    <property type="entry name" value="ANL_N_sf"/>
</dbReference>
<dbReference type="InterPro" id="IPR020845">
    <property type="entry name" value="AMP-binding_CS"/>
</dbReference>
<dbReference type="EMBL" id="BAEQ01000039">
    <property type="protein sequence ID" value="GAC29014.1"/>
    <property type="molecule type" value="Genomic_DNA"/>
</dbReference>
<evidence type="ECO:0000259" key="3">
    <source>
        <dbReference type="Pfam" id="PF00501"/>
    </source>
</evidence>
<proteinExistence type="inferred from homology"/>
<dbReference type="Pfam" id="PF00501">
    <property type="entry name" value="AMP-binding"/>
    <property type="match status" value="1"/>
</dbReference>
<protein>
    <submittedName>
        <fullName evidence="5">Acyl-CoA synthetase</fullName>
        <ecNumber evidence="5">6.2.1.-</ecNumber>
    </submittedName>
</protein>
<comment type="caution">
    <text evidence="5">The sequence shown here is derived from an EMBL/GenBank/DDBJ whole genome shotgun (WGS) entry which is preliminary data.</text>
</comment>
<dbReference type="PANTHER" id="PTHR43201:SF5">
    <property type="entry name" value="MEDIUM-CHAIN ACYL-COA LIGASE ACSF2, MITOCHONDRIAL"/>
    <property type="match status" value="1"/>
</dbReference>
<dbReference type="STRING" id="1121922.GCA_000428905_01927"/>
<dbReference type="PANTHER" id="PTHR43201">
    <property type="entry name" value="ACYL-COA SYNTHETASE"/>
    <property type="match status" value="1"/>
</dbReference>
<dbReference type="Pfam" id="PF13193">
    <property type="entry name" value="AMP-binding_C"/>
    <property type="match status" value="1"/>
</dbReference>
<keyword evidence="2 5" id="KW-0436">Ligase</keyword>
<reference evidence="6" key="1">
    <citation type="journal article" date="2014" name="Environ. Microbiol.">
        <title>Comparative genomics of the marine bacterial genus Glaciecola reveals the high degree of genomic diversity and genomic characteristic for cold adaptation.</title>
        <authorList>
            <person name="Qin Q.L."/>
            <person name="Xie B.B."/>
            <person name="Yu Y."/>
            <person name="Shu Y.L."/>
            <person name="Rong J.C."/>
            <person name="Zhang Y.J."/>
            <person name="Zhao D.L."/>
            <person name="Chen X.L."/>
            <person name="Zhang X.Y."/>
            <person name="Chen B."/>
            <person name="Zhou B.C."/>
            <person name="Zhang Y.Z."/>
        </authorList>
    </citation>
    <scope>NUCLEOTIDE SEQUENCE [LARGE SCALE GENOMIC DNA]</scope>
    <source>
        <strain evidence="6">ACAM 615</strain>
    </source>
</reference>
<dbReference type="AlphaFoldDB" id="K6Y8C8"/>
<organism evidence="5 6">
    <name type="scientific">Brumicola pallidula DSM 14239 = ACAM 615</name>
    <dbReference type="NCBI Taxonomy" id="1121922"/>
    <lineage>
        <taxon>Bacteria</taxon>
        <taxon>Pseudomonadati</taxon>
        <taxon>Pseudomonadota</taxon>
        <taxon>Gammaproteobacteria</taxon>
        <taxon>Alteromonadales</taxon>
        <taxon>Alteromonadaceae</taxon>
        <taxon>Brumicola</taxon>
    </lineage>
</organism>